<evidence type="ECO:0000313" key="18">
    <source>
        <dbReference type="EMBL" id="KXS17261.1"/>
    </source>
</evidence>
<dbReference type="GO" id="GO:0019829">
    <property type="term" value="F:ATPase-coupled monoatomic cation transmembrane transporter activity"/>
    <property type="evidence" value="ECO:0007669"/>
    <property type="project" value="UniProtKB-UniRule"/>
</dbReference>
<comment type="similarity">
    <text evidence="2 13">Belongs to the cation transport ATPase (P-type) (TC 3.A.3) family. Type V subfamily.</text>
</comment>
<comment type="subcellular location">
    <subcellularLocation>
        <location evidence="1 13">Membrane</location>
        <topology evidence="1 13">Multi-pass membrane protein</topology>
    </subcellularLocation>
</comment>
<feature type="region of interest" description="Disordered" evidence="14">
    <location>
        <begin position="1411"/>
        <end position="1481"/>
    </location>
</feature>
<dbReference type="Gene3D" id="2.70.150.10">
    <property type="entry name" value="Calcium-transporting ATPase, cytoplasmic transduction domain A"/>
    <property type="match status" value="1"/>
</dbReference>
<dbReference type="InterPro" id="IPR001757">
    <property type="entry name" value="P_typ_ATPase"/>
</dbReference>
<dbReference type="InterPro" id="IPR004014">
    <property type="entry name" value="ATPase_P-typ_cation-transptr_N"/>
</dbReference>
<keyword evidence="19" id="KW-1185">Reference proteome</keyword>
<dbReference type="PROSITE" id="PS00154">
    <property type="entry name" value="ATPASE_E1_E2"/>
    <property type="match status" value="1"/>
</dbReference>
<feature type="compositionally biased region" description="Basic and acidic residues" evidence="14">
    <location>
        <begin position="227"/>
        <end position="239"/>
    </location>
</feature>
<name>A0A139AKF0_GONPJ</name>
<evidence type="ECO:0000256" key="5">
    <source>
        <dbReference type="ARBA" id="ARBA00022723"/>
    </source>
</evidence>
<dbReference type="PRINTS" id="PR00119">
    <property type="entry name" value="CATATPASE"/>
</dbReference>
<dbReference type="Gene3D" id="3.40.1110.10">
    <property type="entry name" value="Calcium-transporting ATPase, cytoplasmic domain N"/>
    <property type="match status" value="1"/>
</dbReference>
<dbReference type="GO" id="GO:0016887">
    <property type="term" value="F:ATP hydrolysis activity"/>
    <property type="evidence" value="ECO:0007669"/>
    <property type="project" value="InterPro"/>
</dbReference>
<feature type="compositionally biased region" description="Basic and acidic residues" evidence="14">
    <location>
        <begin position="105"/>
        <end position="118"/>
    </location>
</feature>
<comment type="caution">
    <text evidence="13">Lacks conserved residue(s) required for the propagation of feature annotation.</text>
</comment>
<dbReference type="InterPro" id="IPR023299">
    <property type="entry name" value="ATPase_P-typ_cyto_dom_N"/>
</dbReference>
<dbReference type="PANTHER" id="PTHR45630:SF8">
    <property type="entry name" value="CATION-TRANSPORTING ATPASE"/>
    <property type="match status" value="1"/>
</dbReference>
<evidence type="ECO:0000256" key="11">
    <source>
        <dbReference type="ARBA" id="ARBA00023136"/>
    </source>
</evidence>
<evidence type="ECO:0000256" key="1">
    <source>
        <dbReference type="ARBA" id="ARBA00004141"/>
    </source>
</evidence>
<feature type="compositionally biased region" description="Acidic residues" evidence="14">
    <location>
        <begin position="89"/>
        <end position="104"/>
    </location>
</feature>
<feature type="compositionally biased region" description="Acidic residues" evidence="14">
    <location>
        <begin position="1342"/>
        <end position="1363"/>
    </location>
</feature>
<feature type="compositionally biased region" description="Basic and acidic residues" evidence="14">
    <location>
        <begin position="155"/>
        <end position="165"/>
    </location>
</feature>
<dbReference type="SUPFAM" id="SSF56784">
    <property type="entry name" value="HAD-like"/>
    <property type="match status" value="1"/>
</dbReference>
<dbReference type="InterPro" id="IPR047819">
    <property type="entry name" value="P5A-ATPase_N"/>
</dbReference>
<dbReference type="GO" id="GO:0016020">
    <property type="term" value="C:membrane"/>
    <property type="evidence" value="ECO:0007669"/>
    <property type="project" value="UniProtKB-SubCell"/>
</dbReference>
<feature type="compositionally biased region" description="Low complexity" evidence="14">
    <location>
        <begin position="1457"/>
        <end position="1472"/>
    </location>
</feature>
<dbReference type="GO" id="GO:0005524">
    <property type="term" value="F:ATP binding"/>
    <property type="evidence" value="ECO:0007669"/>
    <property type="project" value="UniProtKB-UniRule"/>
</dbReference>
<dbReference type="FunFam" id="3.40.50.1000:FF:000068">
    <property type="entry name" value="Cation-transporting ATPase"/>
    <property type="match status" value="1"/>
</dbReference>
<feature type="transmembrane region" description="Helical" evidence="13">
    <location>
        <begin position="307"/>
        <end position="328"/>
    </location>
</feature>
<keyword evidence="8 13" id="KW-0460">Magnesium</keyword>
<feature type="domain" description="P5B-type ATPase N-terminal" evidence="17">
    <location>
        <begin position="290"/>
        <end position="388"/>
    </location>
</feature>
<evidence type="ECO:0000256" key="7">
    <source>
        <dbReference type="ARBA" id="ARBA00022840"/>
    </source>
</evidence>
<dbReference type="InterPro" id="IPR008250">
    <property type="entry name" value="ATPase_P-typ_transduc_dom_A_sf"/>
</dbReference>
<feature type="transmembrane region" description="Helical" evidence="13">
    <location>
        <begin position="841"/>
        <end position="861"/>
    </location>
</feature>
<feature type="transmembrane region" description="Helical" evidence="13">
    <location>
        <begin position="1808"/>
        <end position="1829"/>
    </location>
</feature>
<dbReference type="EC" id="7.2.2.-" evidence="13"/>
<evidence type="ECO:0000256" key="6">
    <source>
        <dbReference type="ARBA" id="ARBA00022741"/>
    </source>
</evidence>
<dbReference type="SUPFAM" id="SSF81665">
    <property type="entry name" value="Calcium ATPase, transmembrane domain M"/>
    <property type="match status" value="1"/>
</dbReference>
<evidence type="ECO:0000256" key="4">
    <source>
        <dbReference type="ARBA" id="ARBA00022692"/>
    </source>
</evidence>
<feature type="region of interest" description="Disordered" evidence="14">
    <location>
        <begin position="1340"/>
        <end position="1366"/>
    </location>
</feature>
<evidence type="ECO:0000256" key="9">
    <source>
        <dbReference type="ARBA" id="ARBA00022967"/>
    </source>
</evidence>
<dbReference type="SUPFAM" id="SSF81653">
    <property type="entry name" value="Calcium ATPase, transduction domain A"/>
    <property type="match status" value="1"/>
</dbReference>
<dbReference type="InterPro" id="IPR023214">
    <property type="entry name" value="HAD_sf"/>
</dbReference>
<evidence type="ECO:0000256" key="3">
    <source>
        <dbReference type="ARBA" id="ARBA00022553"/>
    </source>
</evidence>
<dbReference type="InterPro" id="IPR059000">
    <property type="entry name" value="ATPase_P-type_domA"/>
</dbReference>
<dbReference type="GO" id="GO:0046872">
    <property type="term" value="F:metal ion binding"/>
    <property type="evidence" value="ECO:0007669"/>
    <property type="project" value="UniProtKB-UniRule"/>
</dbReference>
<feature type="region of interest" description="Disordered" evidence="14">
    <location>
        <begin position="1"/>
        <end position="177"/>
    </location>
</feature>
<dbReference type="Proteomes" id="UP000070544">
    <property type="component" value="Unassembled WGS sequence"/>
</dbReference>
<evidence type="ECO:0000313" key="19">
    <source>
        <dbReference type="Proteomes" id="UP000070544"/>
    </source>
</evidence>
<accession>A0A139AKF0</accession>
<dbReference type="STRING" id="1344416.A0A139AKF0"/>
<keyword evidence="3" id="KW-0597">Phosphoprotein</keyword>
<feature type="transmembrane region" description="Helical" evidence="13">
    <location>
        <begin position="549"/>
        <end position="569"/>
    </location>
</feature>
<comment type="catalytic activity">
    <reaction evidence="12 13">
        <text>ATP + H2O = ADP + phosphate + H(+)</text>
        <dbReference type="Rhea" id="RHEA:13065"/>
        <dbReference type="ChEBI" id="CHEBI:15377"/>
        <dbReference type="ChEBI" id="CHEBI:15378"/>
        <dbReference type="ChEBI" id="CHEBI:30616"/>
        <dbReference type="ChEBI" id="CHEBI:43474"/>
        <dbReference type="ChEBI" id="CHEBI:456216"/>
    </reaction>
</comment>
<feature type="transmembrane region" description="Helical" evidence="13">
    <location>
        <begin position="1680"/>
        <end position="1702"/>
    </location>
</feature>
<keyword evidence="11 13" id="KW-0472">Membrane</keyword>
<keyword evidence="6 13" id="KW-0547">Nucleotide-binding</keyword>
<dbReference type="SUPFAM" id="SSF81660">
    <property type="entry name" value="Metal cation-transporting ATPase, ATP-binding domain N"/>
    <property type="match status" value="1"/>
</dbReference>
<dbReference type="Gene3D" id="3.40.50.1000">
    <property type="entry name" value="HAD superfamily/HAD-like"/>
    <property type="match status" value="2"/>
</dbReference>
<feature type="domain" description="P-type ATPase A" evidence="15">
    <location>
        <begin position="691"/>
        <end position="743"/>
    </location>
</feature>
<feature type="domain" description="Cation-transporting P-type ATPase N-terminal" evidence="16">
    <location>
        <begin position="494"/>
        <end position="544"/>
    </location>
</feature>
<evidence type="ECO:0000256" key="14">
    <source>
        <dbReference type="SAM" id="MobiDB-lite"/>
    </source>
</evidence>
<dbReference type="Pfam" id="PF00122">
    <property type="entry name" value="E1-E2_ATPase"/>
    <property type="match status" value="1"/>
</dbReference>
<evidence type="ECO:0000256" key="8">
    <source>
        <dbReference type="ARBA" id="ARBA00022842"/>
    </source>
</evidence>
<keyword evidence="5 13" id="KW-0479">Metal-binding</keyword>
<evidence type="ECO:0000256" key="2">
    <source>
        <dbReference type="ARBA" id="ARBA00006000"/>
    </source>
</evidence>
<reference evidence="18 19" key="1">
    <citation type="journal article" date="2015" name="Genome Biol. Evol.">
        <title>Phylogenomic analyses indicate that early fungi evolved digesting cell walls of algal ancestors of land plants.</title>
        <authorList>
            <person name="Chang Y."/>
            <person name="Wang S."/>
            <person name="Sekimoto S."/>
            <person name="Aerts A.L."/>
            <person name="Choi C."/>
            <person name="Clum A."/>
            <person name="LaButti K.M."/>
            <person name="Lindquist E.A."/>
            <person name="Yee Ngan C."/>
            <person name="Ohm R.A."/>
            <person name="Salamov A.A."/>
            <person name="Grigoriev I.V."/>
            <person name="Spatafora J.W."/>
            <person name="Berbee M.L."/>
        </authorList>
    </citation>
    <scope>NUCLEOTIDE SEQUENCE [LARGE SCALE GENOMIC DNA]</scope>
    <source>
        <strain evidence="18 19">JEL478</strain>
    </source>
</reference>
<feature type="transmembrane region" description="Helical" evidence="13">
    <location>
        <begin position="1640"/>
        <end position="1660"/>
    </location>
</feature>
<dbReference type="PANTHER" id="PTHR45630">
    <property type="entry name" value="CATION-TRANSPORTING ATPASE-RELATED"/>
    <property type="match status" value="1"/>
</dbReference>
<dbReference type="InterPro" id="IPR018303">
    <property type="entry name" value="ATPase_P-typ_P_site"/>
</dbReference>
<protein>
    <recommendedName>
        <fullName evidence="13">Cation-transporting ATPase</fullName>
        <ecNumber evidence="13">7.2.2.-</ecNumber>
    </recommendedName>
</protein>
<feature type="region of interest" description="Disordered" evidence="14">
    <location>
        <begin position="192"/>
        <end position="244"/>
    </location>
</feature>
<dbReference type="EMBL" id="KQ965748">
    <property type="protein sequence ID" value="KXS17261.1"/>
    <property type="molecule type" value="Genomic_DNA"/>
</dbReference>
<feature type="transmembrane region" description="Helical" evidence="13">
    <location>
        <begin position="1739"/>
        <end position="1757"/>
    </location>
</feature>
<keyword evidence="10 13" id="KW-1133">Transmembrane helix</keyword>
<gene>
    <name evidence="18" type="ORF">M427DRAFT_133689</name>
</gene>
<dbReference type="FunFam" id="1.20.1110.10:FF:000023">
    <property type="entry name" value="Cation-transporting ATPase"/>
    <property type="match status" value="1"/>
</dbReference>
<dbReference type="NCBIfam" id="TIGR01494">
    <property type="entry name" value="ATPase_P-type"/>
    <property type="match status" value="1"/>
</dbReference>
<feature type="compositionally biased region" description="Basic and acidic residues" evidence="14">
    <location>
        <begin position="1"/>
        <end position="23"/>
    </location>
</feature>
<dbReference type="InterPro" id="IPR036412">
    <property type="entry name" value="HAD-like_sf"/>
</dbReference>
<feature type="region of interest" description="Disordered" evidence="14">
    <location>
        <begin position="430"/>
        <end position="449"/>
    </location>
</feature>
<dbReference type="InterPro" id="IPR006544">
    <property type="entry name" value="P-type_TPase_V"/>
</dbReference>
<dbReference type="GO" id="GO:0140358">
    <property type="term" value="F:P-type transmembrane transporter activity"/>
    <property type="evidence" value="ECO:0007669"/>
    <property type="project" value="InterPro"/>
</dbReference>
<dbReference type="Pfam" id="PF00690">
    <property type="entry name" value="Cation_ATPase_N"/>
    <property type="match status" value="1"/>
</dbReference>
<dbReference type="InterPro" id="IPR023298">
    <property type="entry name" value="ATPase_P-typ_TM_dom_sf"/>
</dbReference>
<evidence type="ECO:0000259" key="17">
    <source>
        <dbReference type="Pfam" id="PF12409"/>
    </source>
</evidence>
<feature type="region of interest" description="Disordered" evidence="14">
    <location>
        <begin position="380"/>
        <end position="405"/>
    </location>
</feature>
<dbReference type="Gene3D" id="1.20.1110.10">
    <property type="entry name" value="Calcium-transporting ATPase, transmembrane domain"/>
    <property type="match status" value="1"/>
</dbReference>
<proteinExistence type="inferred from homology"/>
<feature type="compositionally biased region" description="Polar residues" evidence="14">
    <location>
        <begin position="1429"/>
        <end position="1456"/>
    </location>
</feature>
<evidence type="ECO:0000256" key="10">
    <source>
        <dbReference type="ARBA" id="ARBA00022989"/>
    </source>
</evidence>
<organism evidence="18 19">
    <name type="scientific">Gonapodya prolifera (strain JEL478)</name>
    <name type="common">Monoblepharis prolifera</name>
    <dbReference type="NCBI Taxonomy" id="1344416"/>
    <lineage>
        <taxon>Eukaryota</taxon>
        <taxon>Fungi</taxon>
        <taxon>Fungi incertae sedis</taxon>
        <taxon>Chytridiomycota</taxon>
        <taxon>Chytridiomycota incertae sedis</taxon>
        <taxon>Monoblepharidomycetes</taxon>
        <taxon>Monoblepharidales</taxon>
        <taxon>Gonapodyaceae</taxon>
        <taxon>Gonapodya</taxon>
    </lineage>
</organism>
<keyword evidence="7 13" id="KW-0067">ATP-binding</keyword>
<feature type="region of interest" description="Disordered" evidence="14">
    <location>
        <begin position="640"/>
        <end position="682"/>
    </location>
</feature>
<feature type="transmembrane region" description="Helical" evidence="13">
    <location>
        <begin position="1769"/>
        <end position="1787"/>
    </location>
</feature>
<dbReference type="GO" id="GO:0006874">
    <property type="term" value="P:intracellular calcium ion homeostasis"/>
    <property type="evidence" value="ECO:0007669"/>
    <property type="project" value="TreeGrafter"/>
</dbReference>
<sequence length="1852" mass="204080">MANDTTRSDVESDLARGRLRDARNVAQDEDVLQSVYTIEGTGDLPEPGTDIYGRSHTALSYLDDDVLPTMSDGGESAGSAGSSDSPPSEGDDSLSLEEDEEYQEEERGRSPEKNAEEAREADEDRWETWSRSTGRSKRPKVYYVQARSSSVSGAERTHDWLHSLPRDGGSPIPTEPLHIIDTATPVVSIGSLGTSPRLHRHHETFGPDEESADEAERPSETTPLLRRGSEGKSGSRGDGDVSQAGDTKKLSILDRVMFWRSPKVVEESQSDDEEFWLSPSGDEQEFTLDEDLLVTVKGYRKPFWKVALFNLLAIITLGIVPLLCHWFPSLRVRLLFTSCPLRHARFVHIQNNWDQEDIEPVERLEFGGLVEDVFPPDPDTDVEEEEANGNGVIDTGNPDGDTSTEMEAGVSETHVLEQKDEEVTPSMIEHRITDPRSPRRRSSIKSAPPTHPLPYLTSFTYHCYRFAYNPLTQVFHPILHWRDANWESVPHALRGLPDEKIIQRRLKIFGRNIVQPPVVSTLDLLVNEVLNPFYIFQICSIVLWLMDSYYYYAIVIAVISIASVFTTLVETRSNMRRMREMARWIGEVWVWRPVGSTTVGPSATNTVLTKYGSGGVTGHSWVKVTSDQLVPGDVFEIPAPKPPGGPPVMLSEDEDGVDGIGHTAPAPASKDDSVSNSISTPGRIEPADTGILPCDALLLLGECIVNEAMLTGESVPVTKTAVPDSEIHSLDLSRDDPASSTKVQRWFLFGGTRVIRVKGPARQLVQTTALAGIDSPSDTAAPPVLNGNVTKSLPPLPIPPNRGSLALALRTSFNTTKGSLVRSMLFPKPSTFSFFRDSFRFIGVLCCLACVGFMFSLWSFIRHGVHWSVIVRRALDMITVCVPPALPATMSIGTQFALDRLRGLGIFCISPPRINVAGKVDVWVFDKTGTLTEEGLDVLGVRGVDRESVGFVIATDKNDTTSGDESDEEPALRFTRLFRTCADLVASAVRSHHRAVAWETQVLAKARSEGGGVALPAVLPDPSSPVDLSTKSPEAPLPTLLDAMATCHGIKVVDSVPVGDPLDLRMFEFTGWEMEEGGSTYIAGAGAEAARGVRPFPERSRIDHMVPTVVRPPGQKPLDWSKMVSVSGNRMRPRRPSVASLVAPTSAVLQGDLRRSESDAYPFMELGVVRTLEFVSSLRRMSVIVRRLVGHAGSPAGSGDEESTSSLHAFDMEVFCKGAPEALKSICKPESIPQNCESLLKEYTHHGYRVIAVGWKRLQGVNWMRAMRMNRNDIECDLSFLGIIVFENKVKITTPPVIKSLRSARIRQIMCTGDNVLTAVSVSRECGIIGARTRVFVPRFLDEEEDSEDESGESDDTESDESDSVYGGHYRHSRIVWEDLDMDQEDGGSDSAIDREKEVLILNPRTLDPMVLNITGGSDPGSGNPSPLTVESHSSSPHVVTNGLSPARVTRQSSTDISAASSQRRSSVIRSRPLVQKRQKHRFRHRATAHLHARPDDFILAITGDVFEWMVNVAPRSTLKRMLDRGAIYARMSPDQKQILVEKLQEHTPHTVGFCGDGANDCGALKSGDVGVSLSEAEASVAAPFTSKSPDLQCVLQVVREGRAALVTSFSCFKYMAAYSLIQFTSVTLLYSLASNLGDFQFLFIDLFLIVPLAVTMAWTEAASSIHSVAPTASLISAPVLLSMLGQSFIFTMFQMAAFFWVRQQPFYTPPGFDSDTLLIPLEEDDEDDVPIVGFENSVLFLLTCFQYIFAALMFSVGPPYRRSMFNNVPFVLTVCLLFLINAYLVIHPHTSVREFFELEDLPLEAKLFVCVLVVLNLAVSYVAETWIWDLAIRVGSKLRSTTSTNQQKAVR</sequence>
<feature type="compositionally biased region" description="Low complexity" evidence="14">
    <location>
        <begin position="71"/>
        <end position="88"/>
    </location>
</feature>
<dbReference type="OrthoDB" id="48943at2759"/>
<evidence type="ECO:0000256" key="12">
    <source>
        <dbReference type="ARBA" id="ARBA00049360"/>
    </source>
</evidence>
<evidence type="ECO:0000259" key="15">
    <source>
        <dbReference type="Pfam" id="PF00122"/>
    </source>
</evidence>
<dbReference type="Pfam" id="PF12409">
    <property type="entry name" value="P5-ATPase"/>
    <property type="match status" value="1"/>
</dbReference>
<evidence type="ECO:0000259" key="16">
    <source>
        <dbReference type="Pfam" id="PF00690"/>
    </source>
</evidence>
<keyword evidence="4 13" id="KW-0812">Transmembrane</keyword>
<evidence type="ECO:0000256" key="13">
    <source>
        <dbReference type="RuleBase" id="RU362082"/>
    </source>
</evidence>
<keyword evidence="9 13" id="KW-1278">Translocase</keyword>